<dbReference type="PANTHER" id="PTHR43213">
    <property type="entry name" value="BIFUNCTIONAL DTTP/UTP PYROPHOSPHATASE/METHYLTRANSFERASE PROTEIN-RELATED"/>
    <property type="match status" value="1"/>
</dbReference>
<protein>
    <recommendedName>
        <fullName evidence="4">dTTP/UTP pyrophosphatase</fullName>
        <shortName evidence="4">dTTPase/UTPase</shortName>
        <ecNumber evidence="4">3.6.1.9</ecNumber>
    </recommendedName>
    <alternativeName>
        <fullName evidence="4">Nucleoside triphosphate pyrophosphatase</fullName>
    </alternativeName>
    <alternativeName>
        <fullName evidence="4">Nucleotide pyrophosphatase</fullName>
        <shortName evidence="4">Nucleotide PPase</shortName>
    </alternativeName>
</protein>
<evidence type="ECO:0000256" key="2">
    <source>
        <dbReference type="ARBA" id="ARBA00022801"/>
    </source>
</evidence>
<keyword evidence="6" id="KW-1185">Reference proteome</keyword>
<name>A0ABM9AX36_9BACT</name>
<comment type="caution">
    <text evidence="5">The sequence shown here is derived from an EMBL/GenBank/DDBJ whole genome shotgun (WGS) entry which is preliminary data.</text>
</comment>
<keyword evidence="4" id="KW-0963">Cytoplasm</keyword>
<accession>A0ABM9AX36</accession>
<dbReference type="SUPFAM" id="SSF52972">
    <property type="entry name" value="ITPase-like"/>
    <property type="match status" value="1"/>
</dbReference>
<evidence type="ECO:0000313" key="6">
    <source>
        <dbReference type="Proteomes" id="UP000837803"/>
    </source>
</evidence>
<feature type="active site" description="Proton acceptor" evidence="4">
    <location>
        <position position="76"/>
    </location>
</feature>
<comment type="subcellular location">
    <subcellularLocation>
        <location evidence="4">Cytoplasm</location>
    </subcellularLocation>
</comment>
<feature type="site" description="Important for substrate specificity" evidence="4">
    <location>
        <position position="159"/>
    </location>
</feature>
<dbReference type="Proteomes" id="UP000837803">
    <property type="component" value="Unassembled WGS sequence"/>
</dbReference>
<comment type="catalytic activity">
    <reaction evidence="4">
        <text>dTTP + H2O = dTMP + diphosphate + H(+)</text>
        <dbReference type="Rhea" id="RHEA:28534"/>
        <dbReference type="ChEBI" id="CHEBI:15377"/>
        <dbReference type="ChEBI" id="CHEBI:15378"/>
        <dbReference type="ChEBI" id="CHEBI:33019"/>
        <dbReference type="ChEBI" id="CHEBI:37568"/>
        <dbReference type="ChEBI" id="CHEBI:63528"/>
        <dbReference type="EC" id="3.6.1.9"/>
    </reaction>
</comment>
<dbReference type="NCBIfam" id="TIGR00172">
    <property type="entry name" value="maf"/>
    <property type="match status" value="1"/>
</dbReference>
<comment type="catalytic activity">
    <reaction evidence="4">
        <text>UTP + H2O = UMP + diphosphate + H(+)</text>
        <dbReference type="Rhea" id="RHEA:29395"/>
        <dbReference type="ChEBI" id="CHEBI:15377"/>
        <dbReference type="ChEBI" id="CHEBI:15378"/>
        <dbReference type="ChEBI" id="CHEBI:33019"/>
        <dbReference type="ChEBI" id="CHEBI:46398"/>
        <dbReference type="ChEBI" id="CHEBI:57865"/>
        <dbReference type="EC" id="3.6.1.9"/>
    </reaction>
</comment>
<dbReference type="HAMAP" id="MF_00528">
    <property type="entry name" value="Maf"/>
    <property type="match status" value="1"/>
</dbReference>
<keyword evidence="2 4" id="KW-0378">Hydrolase</keyword>
<dbReference type="CDD" id="cd00555">
    <property type="entry name" value="Maf"/>
    <property type="match status" value="1"/>
</dbReference>
<organism evidence="5 6">
    <name type="scientific">Neolewinella maritima</name>
    <dbReference type="NCBI Taxonomy" id="1383882"/>
    <lineage>
        <taxon>Bacteria</taxon>
        <taxon>Pseudomonadati</taxon>
        <taxon>Bacteroidota</taxon>
        <taxon>Saprospiria</taxon>
        <taxon>Saprospirales</taxon>
        <taxon>Lewinellaceae</taxon>
        <taxon>Neolewinella</taxon>
    </lineage>
</organism>
<dbReference type="RefSeq" id="WP_238749483.1">
    <property type="nucleotide sequence ID" value="NZ_CAKLPZ010000001.1"/>
</dbReference>
<feature type="site" description="Important for substrate specificity" evidence="4">
    <location>
        <position position="17"/>
    </location>
</feature>
<dbReference type="PIRSF" id="PIRSF006305">
    <property type="entry name" value="Maf"/>
    <property type="match status" value="1"/>
</dbReference>
<keyword evidence="3 4" id="KW-0546">Nucleotide metabolism</keyword>
<evidence type="ECO:0000256" key="1">
    <source>
        <dbReference type="ARBA" id="ARBA00001968"/>
    </source>
</evidence>
<proteinExistence type="inferred from homology"/>
<evidence type="ECO:0000313" key="5">
    <source>
        <dbReference type="EMBL" id="CAH0999294.1"/>
    </source>
</evidence>
<dbReference type="GO" id="GO:0047429">
    <property type="term" value="F:nucleoside triphosphate diphosphatase activity"/>
    <property type="evidence" value="ECO:0007669"/>
    <property type="project" value="UniProtKB-EC"/>
</dbReference>
<reference evidence="5" key="1">
    <citation type="submission" date="2021-12" db="EMBL/GenBank/DDBJ databases">
        <authorList>
            <person name="Rodrigo-Torres L."/>
            <person name="Arahal R. D."/>
            <person name="Lucena T."/>
        </authorList>
    </citation>
    <scope>NUCLEOTIDE SEQUENCE</scope>
    <source>
        <strain evidence="5">CECT 8419</strain>
    </source>
</reference>
<comment type="caution">
    <text evidence="4">Lacks conserved residue(s) required for the propagation of feature annotation.</text>
</comment>
<dbReference type="InterPro" id="IPR029001">
    <property type="entry name" value="ITPase-like_fam"/>
</dbReference>
<dbReference type="PANTHER" id="PTHR43213:SF5">
    <property type="entry name" value="BIFUNCTIONAL DTTP_UTP PYROPHOSPHATASE_METHYLTRANSFERASE PROTEIN-RELATED"/>
    <property type="match status" value="1"/>
</dbReference>
<evidence type="ECO:0000256" key="3">
    <source>
        <dbReference type="ARBA" id="ARBA00023080"/>
    </source>
</evidence>
<dbReference type="Gene3D" id="3.90.950.10">
    <property type="match status" value="1"/>
</dbReference>
<dbReference type="Pfam" id="PF02545">
    <property type="entry name" value="Maf"/>
    <property type="match status" value="1"/>
</dbReference>
<comment type="similarity">
    <text evidence="4">Belongs to the Maf family. YhdE subfamily.</text>
</comment>
<evidence type="ECO:0000256" key="4">
    <source>
        <dbReference type="HAMAP-Rule" id="MF_00528"/>
    </source>
</evidence>
<comment type="function">
    <text evidence="4">Nucleoside triphosphate pyrophosphatase that hydrolyzes dTTP and UTP. May have a dual role in cell division arrest and in preventing the incorporation of modified nucleotides into cellular nucleic acids.</text>
</comment>
<comment type="cofactor">
    <cofactor evidence="1 4">
        <name>a divalent metal cation</name>
        <dbReference type="ChEBI" id="CHEBI:60240"/>
    </cofactor>
</comment>
<feature type="site" description="Important for substrate specificity" evidence="4">
    <location>
        <position position="77"/>
    </location>
</feature>
<dbReference type="InterPro" id="IPR003697">
    <property type="entry name" value="Maf-like"/>
</dbReference>
<dbReference type="EC" id="3.6.1.9" evidence="4"/>
<sequence length="201" mass="22129">MRIPPTLSLILASKSPRRSQLLEQAGIPFTIRTAETEEVYPPDTPVAEVAPYLARLKARGAAHLLQSDHEVLLTADSVVIVDDEIFGKPRDRAHAIATIGRLSGRTHTVITGCCLKSFTHEEVFCGVAQVQMNRIEPAEIEWYVDTYRPYDKAGAYAIQEWIGLAKIARIEGTYPTVMGLPVDLVYERLVTVAGQSVVGKS</sequence>
<gene>
    <name evidence="5" type="primary">maf</name>
    <name evidence="5" type="ORF">LEM8419_00592</name>
</gene>
<dbReference type="EMBL" id="CAKLPZ010000001">
    <property type="protein sequence ID" value="CAH0999294.1"/>
    <property type="molecule type" value="Genomic_DNA"/>
</dbReference>